<evidence type="ECO:0000313" key="2">
    <source>
        <dbReference type="Proteomes" id="UP000276133"/>
    </source>
</evidence>
<dbReference type="AlphaFoldDB" id="A0A3M7QIL7"/>
<accession>A0A3M7QIL7</accession>
<gene>
    <name evidence="1" type="ORF">BpHYR1_001585</name>
</gene>
<protein>
    <submittedName>
        <fullName evidence="1">Uncharacterized protein</fullName>
    </submittedName>
</protein>
<dbReference type="Proteomes" id="UP000276133">
    <property type="component" value="Unassembled WGS sequence"/>
</dbReference>
<organism evidence="1 2">
    <name type="scientific">Brachionus plicatilis</name>
    <name type="common">Marine rotifer</name>
    <name type="synonym">Brachionus muelleri</name>
    <dbReference type="NCBI Taxonomy" id="10195"/>
    <lineage>
        <taxon>Eukaryota</taxon>
        <taxon>Metazoa</taxon>
        <taxon>Spiralia</taxon>
        <taxon>Gnathifera</taxon>
        <taxon>Rotifera</taxon>
        <taxon>Eurotatoria</taxon>
        <taxon>Monogononta</taxon>
        <taxon>Pseudotrocha</taxon>
        <taxon>Ploima</taxon>
        <taxon>Brachionidae</taxon>
        <taxon>Brachionus</taxon>
    </lineage>
</organism>
<sequence length="93" mass="11053">MHSIRANTEKPIAESLALLLKSTIFGIKCKFYVRRNSFIATITYLIYTSYVLRFDFDNFKYLVTICFSYVEIFLDETIWYMPRTGNELIKDNI</sequence>
<dbReference type="EMBL" id="REGN01005989">
    <property type="protein sequence ID" value="RNA11307.1"/>
    <property type="molecule type" value="Genomic_DNA"/>
</dbReference>
<keyword evidence="2" id="KW-1185">Reference proteome</keyword>
<name>A0A3M7QIL7_BRAPC</name>
<proteinExistence type="predicted"/>
<reference evidence="1 2" key="1">
    <citation type="journal article" date="2018" name="Sci. Rep.">
        <title>Genomic signatures of local adaptation to the degree of environmental predictability in rotifers.</title>
        <authorList>
            <person name="Franch-Gras L."/>
            <person name="Hahn C."/>
            <person name="Garcia-Roger E.M."/>
            <person name="Carmona M.J."/>
            <person name="Serra M."/>
            <person name="Gomez A."/>
        </authorList>
    </citation>
    <scope>NUCLEOTIDE SEQUENCE [LARGE SCALE GENOMIC DNA]</scope>
    <source>
        <strain evidence="1">HYR1</strain>
    </source>
</reference>
<evidence type="ECO:0000313" key="1">
    <source>
        <dbReference type="EMBL" id="RNA11307.1"/>
    </source>
</evidence>
<comment type="caution">
    <text evidence="1">The sequence shown here is derived from an EMBL/GenBank/DDBJ whole genome shotgun (WGS) entry which is preliminary data.</text>
</comment>